<evidence type="ECO:0000256" key="3">
    <source>
        <dbReference type="ARBA" id="ARBA00022448"/>
    </source>
</evidence>
<evidence type="ECO:0000256" key="1">
    <source>
        <dbReference type="ARBA" id="ARBA00004202"/>
    </source>
</evidence>
<keyword evidence="10" id="KW-1185">Reference proteome</keyword>
<organism evidence="9 10">
    <name type="scientific">Oceaniradius stylonematis</name>
    <dbReference type="NCBI Taxonomy" id="2184161"/>
    <lineage>
        <taxon>Bacteria</taxon>
        <taxon>Pseudomonadati</taxon>
        <taxon>Pseudomonadota</taxon>
        <taxon>Alphaproteobacteria</taxon>
        <taxon>Hyphomicrobiales</taxon>
        <taxon>Ahrensiaceae</taxon>
        <taxon>Oceaniradius</taxon>
    </lineage>
</organism>
<dbReference type="OrthoDB" id="9778547at2"/>
<dbReference type="RefSeq" id="WP_109765672.1">
    <property type="nucleotide sequence ID" value="NZ_CP159474.1"/>
</dbReference>
<dbReference type="GO" id="GO:0016887">
    <property type="term" value="F:ATP hydrolysis activity"/>
    <property type="evidence" value="ECO:0007669"/>
    <property type="project" value="InterPro"/>
</dbReference>
<reference evidence="9 10" key="1">
    <citation type="journal article" date="2018" name="Int. J. Syst. Bacteriol.">
        <title>Oceaniradius stylonemae gen. nov., sp. nov., isolated from a red alga, Stylonema cornu-cervi.</title>
        <authorList>
            <person name="Jeong S."/>
        </authorList>
    </citation>
    <scope>NUCLEOTIDE SEQUENCE [LARGE SCALE GENOMIC DNA]</scope>
    <source>
        <strain evidence="9 10">StC1</strain>
    </source>
</reference>
<evidence type="ECO:0000256" key="5">
    <source>
        <dbReference type="ARBA" id="ARBA00022741"/>
    </source>
</evidence>
<feature type="domain" description="ABC transporter" evidence="8">
    <location>
        <begin position="7"/>
        <end position="245"/>
    </location>
</feature>
<dbReference type="PANTHER" id="PTHR43166:SF9">
    <property type="entry name" value="GLUTAMATE_ASPARTATE IMPORT ATP-BINDING PROTEIN GLTL"/>
    <property type="match status" value="1"/>
</dbReference>
<evidence type="ECO:0000256" key="2">
    <source>
        <dbReference type="ARBA" id="ARBA00005417"/>
    </source>
</evidence>
<dbReference type="EMBL" id="QFWV02000004">
    <property type="protein sequence ID" value="RKF07528.1"/>
    <property type="molecule type" value="Genomic_DNA"/>
</dbReference>
<dbReference type="PROSITE" id="PS00211">
    <property type="entry name" value="ABC_TRANSPORTER_1"/>
    <property type="match status" value="1"/>
</dbReference>
<protein>
    <submittedName>
        <fullName evidence="9">Amino acid ABC transporter ATP-binding protein</fullName>
    </submittedName>
</protein>
<keyword evidence="7" id="KW-0472">Membrane</keyword>
<dbReference type="PROSITE" id="PS50893">
    <property type="entry name" value="ABC_TRANSPORTER_2"/>
    <property type="match status" value="1"/>
</dbReference>
<keyword evidence="3" id="KW-0813">Transport</keyword>
<keyword evidence="6 9" id="KW-0067">ATP-binding</keyword>
<comment type="caution">
    <text evidence="9">The sequence shown here is derived from an EMBL/GenBank/DDBJ whole genome shotgun (WGS) entry which is preliminary data.</text>
</comment>
<evidence type="ECO:0000256" key="4">
    <source>
        <dbReference type="ARBA" id="ARBA00022475"/>
    </source>
</evidence>
<gene>
    <name evidence="9" type="ORF">DEM25_007010</name>
</gene>
<proteinExistence type="inferred from homology"/>
<dbReference type="SMART" id="SM00382">
    <property type="entry name" value="AAA"/>
    <property type="match status" value="1"/>
</dbReference>
<dbReference type="InterPro" id="IPR050086">
    <property type="entry name" value="MetN_ABC_transporter-like"/>
</dbReference>
<name>A0A3A8ADU7_9HYPH</name>
<dbReference type="Gene3D" id="3.40.50.300">
    <property type="entry name" value="P-loop containing nucleotide triphosphate hydrolases"/>
    <property type="match status" value="1"/>
</dbReference>
<dbReference type="Pfam" id="PF00005">
    <property type="entry name" value="ABC_tran"/>
    <property type="match status" value="1"/>
</dbReference>
<dbReference type="Proteomes" id="UP000246132">
    <property type="component" value="Unassembled WGS sequence"/>
</dbReference>
<accession>A0A3A8ADU7</accession>
<keyword evidence="4" id="KW-1003">Cell membrane</keyword>
<dbReference type="InterPro" id="IPR027417">
    <property type="entry name" value="P-loop_NTPase"/>
</dbReference>
<dbReference type="GO" id="GO:0005886">
    <property type="term" value="C:plasma membrane"/>
    <property type="evidence" value="ECO:0007669"/>
    <property type="project" value="UniProtKB-SubCell"/>
</dbReference>
<dbReference type="GO" id="GO:0005524">
    <property type="term" value="F:ATP binding"/>
    <property type="evidence" value="ECO:0007669"/>
    <property type="project" value="UniProtKB-KW"/>
</dbReference>
<dbReference type="SUPFAM" id="SSF52540">
    <property type="entry name" value="P-loop containing nucleoside triphosphate hydrolases"/>
    <property type="match status" value="1"/>
</dbReference>
<dbReference type="AlphaFoldDB" id="A0A3A8ADU7"/>
<dbReference type="PANTHER" id="PTHR43166">
    <property type="entry name" value="AMINO ACID IMPORT ATP-BINDING PROTEIN"/>
    <property type="match status" value="1"/>
</dbReference>
<comment type="subcellular location">
    <subcellularLocation>
        <location evidence="1">Cell membrane</location>
        <topology evidence="1">Peripheral membrane protein</topology>
    </subcellularLocation>
</comment>
<evidence type="ECO:0000256" key="6">
    <source>
        <dbReference type="ARBA" id="ARBA00022840"/>
    </source>
</evidence>
<evidence type="ECO:0000313" key="10">
    <source>
        <dbReference type="Proteomes" id="UP000246132"/>
    </source>
</evidence>
<comment type="similarity">
    <text evidence="2">Belongs to the ABC transporter superfamily.</text>
</comment>
<dbReference type="InterPro" id="IPR003593">
    <property type="entry name" value="AAA+_ATPase"/>
</dbReference>
<dbReference type="InterPro" id="IPR017871">
    <property type="entry name" value="ABC_transporter-like_CS"/>
</dbReference>
<sequence length="253" mass="27559">MPGEPVVEAAGLNVRIGDFPVLTDIDLTIRKGEKIVLIGPSGSGKTSLLRVCAGLLSDRSGRFELFGSVPATPGQWSKARRRMAMIFQSFNLYSMRTALDNITFAARELRLGSEAELNERGRDLLELVGCHGLADRYPFEMSGGQQQRIAIARALIGDPELLLLDEPTASLDPETIAGILDLLTQVAEGRFSGRPMTVLCATHEMGFARRIADRVLFMEKGYVVASGTSRQMFGGGVSDRFLEFVGAMAHQRP</sequence>
<dbReference type="InterPro" id="IPR003439">
    <property type="entry name" value="ABC_transporter-like_ATP-bd"/>
</dbReference>
<evidence type="ECO:0000256" key="7">
    <source>
        <dbReference type="ARBA" id="ARBA00023136"/>
    </source>
</evidence>
<keyword evidence="5" id="KW-0547">Nucleotide-binding</keyword>
<evidence type="ECO:0000259" key="8">
    <source>
        <dbReference type="PROSITE" id="PS50893"/>
    </source>
</evidence>
<evidence type="ECO:0000313" key="9">
    <source>
        <dbReference type="EMBL" id="RKF07528.1"/>
    </source>
</evidence>